<dbReference type="Pfam" id="PF00254">
    <property type="entry name" value="FKBP_C"/>
    <property type="match status" value="1"/>
</dbReference>
<evidence type="ECO:0000256" key="2">
    <source>
        <dbReference type="ARBA" id="ARBA00013194"/>
    </source>
</evidence>
<gene>
    <name evidence="6" type="ORF">MNBD_ALPHA08-469</name>
</gene>
<dbReference type="PANTHER" id="PTHR43811">
    <property type="entry name" value="FKBP-TYPE PEPTIDYL-PROLYL CIS-TRANS ISOMERASE FKPA"/>
    <property type="match status" value="1"/>
</dbReference>
<accession>A0A3B0RFI3</accession>
<dbReference type="GO" id="GO:0006457">
    <property type="term" value="P:protein folding"/>
    <property type="evidence" value="ECO:0007669"/>
    <property type="project" value="InterPro"/>
</dbReference>
<dbReference type="GO" id="GO:0003755">
    <property type="term" value="F:peptidyl-prolyl cis-trans isomerase activity"/>
    <property type="evidence" value="ECO:0007669"/>
    <property type="project" value="UniProtKB-KW"/>
</dbReference>
<proteinExistence type="predicted"/>
<dbReference type="PROSITE" id="PS50059">
    <property type="entry name" value="FKBP_PPIASE"/>
    <property type="match status" value="1"/>
</dbReference>
<name>A0A3B0RFI3_9ZZZZ</name>
<dbReference type="EMBL" id="UOEC01000014">
    <property type="protein sequence ID" value="VAV86828.1"/>
    <property type="molecule type" value="Genomic_DNA"/>
</dbReference>
<dbReference type="Pfam" id="PF01346">
    <property type="entry name" value="FKBP_N"/>
    <property type="match status" value="1"/>
</dbReference>
<evidence type="ECO:0000259" key="5">
    <source>
        <dbReference type="PROSITE" id="PS50059"/>
    </source>
</evidence>
<feature type="domain" description="PPIase FKBP-type" evidence="5">
    <location>
        <begin position="141"/>
        <end position="227"/>
    </location>
</feature>
<dbReference type="Gene3D" id="3.10.50.40">
    <property type="match status" value="1"/>
</dbReference>
<dbReference type="SUPFAM" id="SSF54534">
    <property type="entry name" value="FKBP-like"/>
    <property type="match status" value="1"/>
</dbReference>
<dbReference type="FunFam" id="3.10.50.40:FF:000006">
    <property type="entry name" value="Peptidyl-prolyl cis-trans isomerase"/>
    <property type="match status" value="1"/>
</dbReference>
<evidence type="ECO:0000256" key="1">
    <source>
        <dbReference type="ARBA" id="ARBA00000971"/>
    </source>
</evidence>
<comment type="catalytic activity">
    <reaction evidence="1">
        <text>[protein]-peptidylproline (omega=180) = [protein]-peptidylproline (omega=0)</text>
        <dbReference type="Rhea" id="RHEA:16237"/>
        <dbReference type="Rhea" id="RHEA-COMP:10747"/>
        <dbReference type="Rhea" id="RHEA-COMP:10748"/>
        <dbReference type="ChEBI" id="CHEBI:83833"/>
        <dbReference type="ChEBI" id="CHEBI:83834"/>
        <dbReference type="EC" id="5.2.1.8"/>
    </reaction>
</comment>
<protein>
    <recommendedName>
        <fullName evidence="2">peptidylprolyl isomerase</fullName>
        <ecNumber evidence="2">5.2.1.8</ecNumber>
    </recommendedName>
</protein>
<dbReference type="InterPro" id="IPR000774">
    <property type="entry name" value="PPIase_FKBP_N"/>
</dbReference>
<evidence type="ECO:0000256" key="3">
    <source>
        <dbReference type="ARBA" id="ARBA00023110"/>
    </source>
</evidence>
<dbReference type="InterPro" id="IPR001179">
    <property type="entry name" value="PPIase_FKBP_dom"/>
</dbReference>
<evidence type="ECO:0000313" key="6">
    <source>
        <dbReference type="EMBL" id="VAV86828.1"/>
    </source>
</evidence>
<dbReference type="InterPro" id="IPR036944">
    <property type="entry name" value="PPIase_FKBP_N_sf"/>
</dbReference>
<reference evidence="6" key="1">
    <citation type="submission" date="2018-06" db="EMBL/GenBank/DDBJ databases">
        <authorList>
            <person name="Zhirakovskaya E."/>
        </authorList>
    </citation>
    <scope>NUCLEOTIDE SEQUENCE</scope>
</reference>
<dbReference type="AlphaFoldDB" id="A0A3B0RFI3"/>
<keyword evidence="4 6" id="KW-0413">Isomerase</keyword>
<dbReference type="PANTHER" id="PTHR43811:SF19">
    <property type="entry name" value="39 KDA FK506-BINDING NUCLEAR PROTEIN"/>
    <property type="match status" value="1"/>
</dbReference>
<dbReference type="InterPro" id="IPR046357">
    <property type="entry name" value="PPIase_dom_sf"/>
</dbReference>
<dbReference type="Gene3D" id="1.10.287.460">
    <property type="entry name" value="Peptidyl-prolyl cis-trans isomerase, FKBP-type, N-terminal domain"/>
    <property type="match status" value="1"/>
</dbReference>
<organism evidence="6">
    <name type="scientific">hydrothermal vent metagenome</name>
    <dbReference type="NCBI Taxonomy" id="652676"/>
    <lineage>
        <taxon>unclassified sequences</taxon>
        <taxon>metagenomes</taxon>
        <taxon>ecological metagenomes</taxon>
    </lineage>
</organism>
<sequence>MKTLLSALSSAVLVTALSLPVQAGEHLDLNDENIKFGYSQGFLIGQRFKSQLLNDKIDLKAFAQGMSDALTAKPQMTTEQIDETMKKGPVHLRAAKAQKSKGRAEFLATNKAKDGVTTTASGLQYSILKSGPDGGKNPTGKDTVVVHYAGTLVDGTKFDSSYDRGTPATFGVGQVIPGWTEVLKLMKPGDKWSVVIPPELGYGARGAGAKIGPNEVLLFDVELISIK</sequence>
<keyword evidence="3" id="KW-0697">Rotamase</keyword>
<evidence type="ECO:0000256" key="4">
    <source>
        <dbReference type="ARBA" id="ARBA00023235"/>
    </source>
</evidence>
<dbReference type="EC" id="5.2.1.8" evidence="2"/>